<keyword evidence="4" id="KW-1185">Reference proteome</keyword>
<feature type="binding site" evidence="2">
    <location>
        <position position="329"/>
    </location>
    <ligand>
        <name>FAD</name>
        <dbReference type="ChEBI" id="CHEBI:57692"/>
    </ligand>
</feature>
<dbReference type="EC" id="1.14.19.9" evidence="3"/>
<sequence>MTAAALSSVYDPNTVEIVLVESDAIGTVGVGEATIPDILKFNAMLGLREDEFMRATDATFKLGIQFVDWGRKGDVYVHPFGEHGADLNGIDFHHYWLAAHETGDVPAIEEFSLCAVAAKAGKFALPSRDARSVLSQMGYAYHFDANLYGRFLRRFAEGRGVRRIEGEVREVGRDPSSGFVTEVRLSDDRAVSGDFFFDCSGFRALLHEGALDVPFIDWSHWLPCDRAQVVPSAHVGPIKPLTTSTAKTGGWQWRIPTQRRIGNGHVYCSAFMDDVSAAEVLLETVDGPPLSEPRRIAFRTGHRRSFWEKNCVAIGLSAGFIEPLESTSIHLIQQGISRFIALMPDTSLPETLRREYNRSMRADFEEVRDFIVLHYKATERNDSPFWDYCRTMDVPDSLQRKIDLFRESGRAFRHGEELFARPSWVAVFLGQNILPSRLHPVASQVPEQKVRQSLSSMRRAITTTADTMPSHEDFLSRYCGWKPSLQ</sequence>
<dbReference type="InterPro" id="IPR006905">
    <property type="entry name" value="Flavin_halogenase"/>
</dbReference>
<evidence type="ECO:0000313" key="3">
    <source>
        <dbReference type="EMBL" id="MBB4659698.1"/>
    </source>
</evidence>
<accession>A0A840I6D5</accession>
<dbReference type="Pfam" id="PF04820">
    <property type="entry name" value="Trp_halogenase"/>
    <property type="match status" value="1"/>
</dbReference>
<evidence type="ECO:0000256" key="1">
    <source>
        <dbReference type="PIRSR" id="PIRSR011396-1"/>
    </source>
</evidence>
<dbReference type="PIRSF" id="PIRSF011396">
    <property type="entry name" value="Trp_halogenase"/>
    <property type="match status" value="1"/>
</dbReference>
<dbReference type="InterPro" id="IPR033856">
    <property type="entry name" value="Trp_halogen"/>
</dbReference>
<organism evidence="3 4">
    <name type="scientific">Parvularcula dongshanensis</name>
    <dbReference type="NCBI Taxonomy" id="1173995"/>
    <lineage>
        <taxon>Bacteria</taxon>
        <taxon>Pseudomonadati</taxon>
        <taxon>Pseudomonadota</taxon>
        <taxon>Alphaproteobacteria</taxon>
        <taxon>Parvularculales</taxon>
        <taxon>Parvularculaceae</taxon>
        <taxon>Parvularcula</taxon>
    </lineage>
</organism>
<dbReference type="InterPro" id="IPR050816">
    <property type="entry name" value="Flavin-dep_Halogenase_NPB"/>
</dbReference>
<reference evidence="3 4" key="1">
    <citation type="submission" date="2020-08" db="EMBL/GenBank/DDBJ databases">
        <title>Genomic Encyclopedia of Type Strains, Phase IV (KMG-IV): sequencing the most valuable type-strain genomes for metagenomic binning, comparative biology and taxonomic classification.</title>
        <authorList>
            <person name="Goeker M."/>
        </authorList>
    </citation>
    <scope>NUCLEOTIDE SEQUENCE [LARGE SCALE GENOMIC DNA]</scope>
    <source>
        <strain evidence="3 4">DSM 102850</strain>
    </source>
</reference>
<feature type="binding site" evidence="2">
    <location>
        <position position="325"/>
    </location>
    <ligand>
        <name>L-tryptophan</name>
        <dbReference type="ChEBI" id="CHEBI:57912"/>
    </ligand>
</feature>
<dbReference type="PANTHER" id="PTHR43747">
    <property type="entry name" value="FAD-BINDING PROTEIN"/>
    <property type="match status" value="1"/>
</dbReference>
<dbReference type="GO" id="GO:0000166">
    <property type="term" value="F:nucleotide binding"/>
    <property type="evidence" value="ECO:0007669"/>
    <property type="project" value="UniProtKB-KW"/>
</dbReference>
<dbReference type="EMBL" id="JACHOB010000005">
    <property type="protein sequence ID" value="MBB4659698.1"/>
    <property type="molecule type" value="Genomic_DNA"/>
</dbReference>
<evidence type="ECO:0000256" key="2">
    <source>
        <dbReference type="PIRSR" id="PIRSR011396-2"/>
    </source>
</evidence>
<keyword evidence="2" id="KW-0547">Nucleotide-binding</keyword>
<feature type="binding site" evidence="2">
    <location>
        <position position="168"/>
    </location>
    <ligand>
        <name>FAD</name>
        <dbReference type="ChEBI" id="CHEBI:57692"/>
    </ligand>
</feature>
<proteinExistence type="predicted"/>
<dbReference type="Proteomes" id="UP000563524">
    <property type="component" value="Unassembled WGS sequence"/>
</dbReference>
<feature type="active site" evidence="1">
    <location>
        <position position="61"/>
    </location>
</feature>
<feature type="binding site" evidence="2">
    <location>
        <position position="61"/>
    </location>
    <ligand>
        <name>7-chloro-L-tryptophan</name>
        <dbReference type="ChEBI" id="CHEBI:58713"/>
    </ligand>
</feature>
<dbReference type="Gene3D" id="3.50.50.60">
    <property type="entry name" value="FAD/NAD(P)-binding domain"/>
    <property type="match status" value="1"/>
</dbReference>
<dbReference type="GO" id="GO:0004497">
    <property type="term" value="F:monooxygenase activity"/>
    <property type="evidence" value="ECO:0007669"/>
    <property type="project" value="InterPro"/>
</dbReference>
<dbReference type="SUPFAM" id="SSF51905">
    <property type="entry name" value="FAD/NAD(P)-binding domain"/>
    <property type="match status" value="1"/>
</dbReference>
<keyword evidence="3" id="KW-0560">Oxidoreductase</keyword>
<protein>
    <submittedName>
        <fullName evidence="3">Tryptophan halogenase</fullName>
        <ecNumber evidence="3">1.14.19.9</ecNumber>
    </submittedName>
</protein>
<gene>
    <name evidence="3" type="ORF">GGQ59_002239</name>
</gene>
<comment type="caution">
    <text evidence="3">The sequence shown here is derived from an EMBL/GenBank/DDBJ whole genome shotgun (WGS) entry which is preliminary data.</text>
</comment>
<dbReference type="PANTHER" id="PTHR43747:SF4">
    <property type="entry name" value="FLAVIN-DEPENDENT TRYPTOPHAN HALOGENASE"/>
    <property type="match status" value="1"/>
</dbReference>
<feature type="binding site" evidence="2">
    <location>
        <position position="316"/>
    </location>
    <ligand>
        <name>FAD</name>
        <dbReference type="ChEBI" id="CHEBI:57692"/>
    </ligand>
</feature>
<evidence type="ECO:0000313" key="4">
    <source>
        <dbReference type="Proteomes" id="UP000563524"/>
    </source>
</evidence>
<keyword evidence="2" id="KW-0285">Flavoprotein</keyword>
<dbReference type="InterPro" id="IPR036188">
    <property type="entry name" value="FAD/NAD-bd_sf"/>
</dbReference>
<name>A0A840I6D5_9PROT</name>
<dbReference type="AlphaFoldDB" id="A0A840I6D5"/>
<keyword evidence="2" id="KW-0274">FAD</keyword>